<evidence type="ECO:0000313" key="2">
    <source>
        <dbReference type="EMBL" id="GAA0157468.1"/>
    </source>
</evidence>
<keyword evidence="3" id="KW-1185">Reference proteome</keyword>
<evidence type="ECO:0000313" key="3">
    <source>
        <dbReference type="Proteomes" id="UP001454036"/>
    </source>
</evidence>
<feature type="compositionally biased region" description="Basic and acidic residues" evidence="1">
    <location>
        <begin position="152"/>
        <end position="169"/>
    </location>
</feature>
<dbReference type="EMBL" id="BAABME010003114">
    <property type="protein sequence ID" value="GAA0157468.1"/>
    <property type="molecule type" value="Genomic_DNA"/>
</dbReference>
<reference evidence="2 3" key="1">
    <citation type="submission" date="2024-01" db="EMBL/GenBank/DDBJ databases">
        <title>The complete chloroplast genome sequence of Lithospermum erythrorhizon: insights into the phylogenetic relationship among Boraginaceae species and the maternal lineages of purple gromwells.</title>
        <authorList>
            <person name="Okada T."/>
            <person name="Watanabe K."/>
        </authorList>
    </citation>
    <scope>NUCLEOTIDE SEQUENCE [LARGE SCALE GENOMIC DNA]</scope>
</reference>
<sequence>MSGFICNHEHEAHKDDNYMALYREKGMGDDNDVVRVNEIKIENEIENVTELGNVNEIRKENVNEVKNETEIGNENVIGNDNDDMDYDSADDIDYSEDGESESESESESDDELNYEDVLYGKEMDEFDDGDLPGSQPTLSATFLENIEEEFVNPDHDGHGEADVDVHNNDSDSDDPTGVAAVNKNKGPQMLTFENSVFDGILNESQTSGNMKKRYGGPYARHDIEFKQRRLSGWVQTVNNDSDGEPHEKDDNSDLDSGDSTSDSDGTIDVNKLTMTCKKKKSSEQFKEMMKWCSLIKRKDV</sequence>
<dbReference type="Proteomes" id="UP001454036">
    <property type="component" value="Unassembled WGS sequence"/>
</dbReference>
<gene>
    <name evidence="2" type="ORF">LIER_14728</name>
</gene>
<feature type="region of interest" description="Disordered" evidence="1">
    <location>
        <begin position="234"/>
        <end position="267"/>
    </location>
</feature>
<feature type="compositionally biased region" description="Low complexity" evidence="1">
    <location>
        <begin position="257"/>
        <end position="267"/>
    </location>
</feature>
<proteinExistence type="predicted"/>
<dbReference type="AlphaFoldDB" id="A0AAV3Q2G6"/>
<comment type="caution">
    <text evidence="2">The sequence shown here is derived from an EMBL/GenBank/DDBJ whole genome shotgun (WGS) entry which is preliminary data.</text>
</comment>
<protein>
    <submittedName>
        <fullName evidence="2">Uncharacterized protein</fullName>
    </submittedName>
</protein>
<feature type="region of interest" description="Disordered" evidence="1">
    <location>
        <begin position="69"/>
        <end position="112"/>
    </location>
</feature>
<feature type="region of interest" description="Disordered" evidence="1">
    <location>
        <begin position="124"/>
        <end position="187"/>
    </location>
</feature>
<feature type="compositionally biased region" description="Acidic residues" evidence="1">
    <location>
        <begin position="80"/>
        <end position="112"/>
    </location>
</feature>
<name>A0AAV3Q2G6_LITER</name>
<evidence type="ECO:0000256" key="1">
    <source>
        <dbReference type="SAM" id="MobiDB-lite"/>
    </source>
</evidence>
<organism evidence="2 3">
    <name type="scientific">Lithospermum erythrorhizon</name>
    <name type="common">Purple gromwell</name>
    <name type="synonym">Lithospermum officinale var. erythrorhizon</name>
    <dbReference type="NCBI Taxonomy" id="34254"/>
    <lineage>
        <taxon>Eukaryota</taxon>
        <taxon>Viridiplantae</taxon>
        <taxon>Streptophyta</taxon>
        <taxon>Embryophyta</taxon>
        <taxon>Tracheophyta</taxon>
        <taxon>Spermatophyta</taxon>
        <taxon>Magnoliopsida</taxon>
        <taxon>eudicotyledons</taxon>
        <taxon>Gunneridae</taxon>
        <taxon>Pentapetalae</taxon>
        <taxon>asterids</taxon>
        <taxon>lamiids</taxon>
        <taxon>Boraginales</taxon>
        <taxon>Boraginaceae</taxon>
        <taxon>Boraginoideae</taxon>
        <taxon>Lithospermeae</taxon>
        <taxon>Lithospermum</taxon>
    </lineage>
</organism>
<accession>A0AAV3Q2G6</accession>